<protein>
    <submittedName>
        <fullName evidence="1">Uncharacterized protein</fullName>
    </submittedName>
</protein>
<name>A0A8S5UMA7_9CAUD</name>
<proteinExistence type="predicted"/>
<dbReference type="EMBL" id="BK016109">
    <property type="protein sequence ID" value="DAF95613.1"/>
    <property type="molecule type" value="Genomic_DNA"/>
</dbReference>
<evidence type="ECO:0000313" key="1">
    <source>
        <dbReference type="EMBL" id="DAF95613.1"/>
    </source>
</evidence>
<organism evidence="1">
    <name type="scientific">Myoviridae sp. ctCo31</name>
    <dbReference type="NCBI Taxonomy" id="2825053"/>
    <lineage>
        <taxon>Viruses</taxon>
        <taxon>Duplodnaviria</taxon>
        <taxon>Heunggongvirae</taxon>
        <taxon>Uroviricota</taxon>
        <taxon>Caudoviricetes</taxon>
    </lineage>
</organism>
<accession>A0A8S5UMA7</accession>
<reference evidence="1" key="1">
    <citation type="journal article" date="2021" name="Proc. Natl. Acad. Sci. U.S.A.">
        <title>A Catalog of Tens of Thousands of Viruses from Human Metagenomes Reveals Hidden Associations with Chronic Diseases.</title>
        <authorList>
            <person name="Tisza M.J."/>
            <person name="Buck C.B."/>
        </authorList>
    </citation>
    <scope>NUCLEOTIDE SEQUENCE</scope>
    <source>
        <strain evidence="1">CtCo31</strain>
    </source>
</reference>
<sequence length="54" mass="5854">MDKGEVLNAATINRPTVKREITVAGDEYFTPKVKLTLGGNTSKMELSKTGELSL</sequence>